<accession>A0A0E0DD64</accession>
<reference evidence="2" key="2">
    <citation type="submission" date="2018-05" db="EMBL/GenBank/DDBJ databases">
        <title>OmerRS3 (Oryza meridionalis Reference Sequence Version 3).</title>
        <authorList>
            <person name="Zhang J."/>
            <person name="Kudrna D."/>
            <person name="Lee S."/>
            <person name="Talag J."/>
            <person name="Welchert J."/>
            <person name="Wing R.A."/>
        </authorList>
    </citation>
    <scope>NUCLEOTIDE SEQUENCE [LARGE SCALE GENOMIC DNA]</scope>
    <source>
        <strain evidence="2">cv. OR44</strain>
    </source>
</reference>
<organism evidence="2">
    <name type="scientific">Oryza meridionalis</name>
    <dbReference type="NCBI Taxonomy" id="40149"/>
    <lineage>
        <taxon>Eukaryota</taxon>
        <taxon>Viridiplantae</taxon>
        <taxon>Streptophyta</taxon>
        <taxon>Embryophyta</taxon>
        <taxon>Tracheophyta</taxon>
        <taxon>Spermatophyta</taxon>
        <taxon>Magnoliopsida</taxon>
        <taxon>Liliopsida</taxon>
        <taxon>Poales</taxon>
        <taxon>Poaceae</taxon>
        <taxon>BOP clade</taxon>
        <taxon>Oryzoideae</taxon>
        <taxon>Oryzeae</taxon>
        <taxon>Oryzinae</taxon>
        <taxon>Oryza</taxon>
    </lineage>
</organism>
<feature type="compositionally biased region" description="Basic and acidic residues" evidence="1">
    <location>
        <begin position="9"/>
        <end position="28"/>
    </location>
</feature>
<evidence type="ECO:0000256" key="1">
    <source>
        <dbReference type="SAM" id="MobiDB-lite"/>
    </source>
</evidence>
<proteinExistence type="predicted"/>
<dbReference type="AlphaFoldDB" id="A0A0E0DD64"/>
<dbReference type="EnsemblPlants" id="OMERI04G08900.1">
    <property type="protein sequence ID" value="OMERI04G08900.1"/>
    <property type="gene ID" value="OMERI04G08900"/>
</dbReference>
<dbReference type="HOGENOM" id="CLU_2853568_0_0_1"/>
<evidence type="ECO:0000313" key="3">
    <source>
        <dbReference type="Proteomes" id="UP000008021"/>
    </source>
</evidence>
<name>A0A0E0DD64_9ORYZ</name>
<evidence type="ECO:0000313" key="2">
    <source>
        <dbReference type="EnsemblPlants" id="OMERI04G08900.1"/>
    </source>
</evidence>
<sequence>MEAAVGGETGRRREGDGFDSGEKGEVRQKRIARMRLRQREGGAGGRGVDAVRCKSSDGFQPGNAQ</sequence>
<keyword evidence="3" id="KW-1185">Reference proteome</keyword>
<protein>
    <submittedName>
        <fullName evidence="2">Uncharacterized protein</fullName>
    </submittedName>
</protein>
<feature type="region of interest" description="Disordered" evidence="1">
    <location>
        <begin position="1"/>
        <end position="65"/>
    </location>
</feature>
<dbReference type="Gramene" id="OMERI04G08900.1">
    <property type="protein sequence ID" value="OMERI04G08900.1"/>
    <property type="gene ID" value="OMERI04G08900"/>
</dbReference>
<reference evidence="2" key="1">
    <citation type="submission" date="2015-04" db="UniProtKB">
        <authorList>
            <consortium name="EnsemblPlants"/>
        </authorList>
    </citation>
    <scope>IDENTIFICATION</scope>
</reference>
<dbReference type="Proteomes" id="UP000008021">
    <property type="component" value="Chromosome 4"/>
</dbReference>